<keyword evidence="5" id="KW-1185">Reference proteome</keyword>
<dbReference type="PANTHER" id="PTHR43080">
    <property type="entry name" value="CBS DOMAIN-CONTAINING PROTEIN CBSX3, MITOCHONDRIAL"/>
    <property type="match status" value="1"/>
</dbReference>
<feature type="domain" description="CBS" evidence="3">
    <location>
        <begin position="67"/>
        <end position="125"/>
    </location>
</feature>
<dbReference type="Proteomes" id="UP000192980">
    <property type="component" value="Unassembled WGS sequence"/>
</dbReference>
<dbReference type="InterPro" id="IPR046342">
    <property type="entry name" value="CBS_dom_sf"/>
</dbReference>
<evidence type="ECO:0000313" key="5">
    <source>
        <dbReference type="Proteomes" id="UP000192980"/>
    </source>
</evidence>
<dbReference type="PANTHER" id="PTHR43080:SF2">
    <property type="entry name" value="CBS DOMAIN-CONTAINING PROTEIN"/>
    <property type="match status" value="1"/>
</dbReference>
<organism evidence="4 5">
    <name type="scientific">Sphingobacterium psychroaquaticum</name>
    <dbReference type="NCBI Taxonomy" id="561061"/>
    <lineage>
        <taxon>Bacteria</taxon>
        <taxon>Pseudomonadati</taxon>
        <taxon>Bacteroidota</taxon>
        <taxon>Sphingobacteriia</taxon>
        <taxon>Sphingobacteriales</taxon>
        <taxon>Sphingobacteriaceae</taxon>
        <taxon>Sphingobacterium</taxon>
    </lineage>
</organism>
<dbReference type="EMBL" id="FXAU01000003">
    <property type="protein sequence ID" value="SMG28025.1"/>
    <property type="molecule type" value="Genomic_DNA"/>
</dbReference>
<protein>
    <submittedName>
        <fullName evidence="4">CBS domain-containing protein</fullName>
    </submittedName>
</protein>
<dbReference type="SUPFAM" id="SSF54631">
    <property type="entry name" value="CBS-domain pair"/>
    <property type="match status" value="1"/>
</dbReference>
<name>A0A1X7JL24_9SPHI</name>
<proteinExistence type="predicted"/>
<dbReference type="Pfam" id="PF00571">
    <property type="entry name" value="CBS"/>
    <property type="match status" value="2"/>
</dbReference>
<dbReference type="OrthoDB" id="1523762at2"/>
<dbReference type="STRING" id="561061.SAMN05660862_1766"/>
<accession>A0A1X7JL24</accession>
<keyword evidence="1 2" id="KW-0129">CBS domain</keyword>
<dbReference type="SMART" id="SM00116">
    <property type="entry name" value="CBS"/>
    <property type="match status" value="2"/>
</dbReference>
<evidence type="ECO:0000256" key="1">
    <source>
        <dbReference type="ARBA" id="ARBA00023122"/>
    </source>
</evidence>
<evidence type="ECO:0000313" key="4">
    <source>
        <dbReference type="EMBL" id="SMG28025.1"/>
    </source>
</evidence>
<evidence type="ECO:0000259" key="3">
    <source>
        <dbReference type="PROSITE" id="PS51371"/>
    </source>
</evidence>
<dbReference type="PROSITE" id="PS51371">
    <property type="entry name" value="CBS"/>
    <property type="match status" value="1"/>
</dbReference>
<dbReference type="InterPro" id="IPR051257">
    <property type="entry name" value="Diverse_CBS-Domain"/>
</dbReference>
<reference evidence="4 5" key="1">
    <citation type="submission" date="2017-04" db="EMBL/GenBank/DDBJ databases">
        <authorList>
            <person name="Afonso C.L."/>
            <person name="Miller P.J."/>
            <person name="Scott M.A."/>
            <person name="Spackman E."/>
            <person name="Goraichik I."/>
            <person name="Dimitrov K.M."/>
            <person name="Suarez D.L."/>
            <person name="Swayne D.E."/>
        </authorList>
    </citation>
    <scope>NUCLEOTIDE SEQUENCE [LARGE SCALE GENOMIC DNA]</scope>
    <source>
        <strain evidence="4 5">DSM 22418</strain>
    </source>
</reference>
<dbReference type="AlphaFoldDB" id="A0A1X7JL24"/>
<dbReference type="InterPro" id="IPR000644">
    <property type="entry name" value="CBS_dom"/>
</dbReference>
<dbReference type="Gene3D" id="3.10.580.10">
    <property type="entry name" value="CBS-domain"/>
    <property type="match status" value="1"/>
</dbReference>
<sequence>MYIAEAHTQVDYELKTTDSISYALNKMSELHTHQLPVVDQHSFLGIIQEEQLLDAIDEDASLASLSMHFRFLYLYGDQHIYDALQFMTAHHLDILPVLDKDNHYVGILTANSLLPQLNETLGNNEPGAIIVLELGKNDVSFSHIAHLIESENTRIISTAVREIADSTKVEMTIKVNKQNIASLVASLWRFDYTVTATFNDGNPDTDIKERYDILMNYLNL</sequence>
<evidence type="ECO:0000256" key="2">
    <source>
        <dbReference type="PROSITE-ProRule" id="PRU00703"/>
    </source>
</evidence>
<dbReference type="RefSeq" id="WP_085472539.1">
    <property type="nucleotide sequence ID" value="NZ_FXAU01000003.1"/>
</dbReference>
<gene>
    <name evidence="4" type="ORF">SAMN05660862_1766</name>
</gene>